<accession>A0A6P2BLY0</accession>
<organism evidence="4 5">
    <name type="scientific">Trebonia kvetii</name>
    <dbReference type="NCBI Taxonomy" id="2480626"/>
    <lineage>
        <taxon>Bacteria</taxon>
        <taxon>Bacillati</taxon>
        <taxon>Actinomycetota</taxon>
        <taxon>Actinomycetes</taxon>
        <taxon>Streptosporangiales</taxon>
        <taxon>Treboniaceae</taxon>
        <taxon>Trebonia</taxon>
    </lineage>
</organism>
<dbReference type="Pfam" id="PF12773">
    <property type="entry name" value="DZR"/>
    <property type="match status" value="1"/>
</dbReference>
<evidence type="ECO:0000313" key="4">
    <source>
        <dbReference type="EMBL" id="TVZ00069.1"/>
    </source>
</evidence>
<dbReference type="CDD" id="cd03408">
    <property type="entry name" value="SPFH_like_u1"/>
    <property type="match status" value="1"/>
</dbReference>
<protein>
    <submittedName>
        <fullName evidence="4">SPFH domain-containing protein</fullName>
    </submittedName>
</protein>
<evidence type="ECO:0000259" key="3">
    <source>
        <dbReference type="Pfam" id="PF13421"/>
    </source>
</evidence>
<comment type="caution">
    <text evidence="4">The sequence shown here is derived from an EMBL/GenBank/DDBJ whole genome shotgun (WGS) entry which is preliminary data.</text>
</comment>
<evidence type="ECO:0000259" key="2">
    <source>
        <dbReference type="Pfam" id="PF12773"/>
    </source>
</evidence>
<feature type="region of interest" description="Disordered" evidence="1">
    <location>
        <begin position="279"/>
        <end position="301"/>
    </location>
</feature>
<gene>
    <name evidence="4" type="ORF">EAS64_39025</name>
</gene>
<feature type="domain" description="DZANK-type" evidence="2">
    <location>
        <begin position="310"/>
        <end position="356"/>
    </location>
</feature>
<name>A0A6P2BLY0_9ACTN</name>
<evidence type="ECO:0000313" key="5">
    <source>
        <dbReference type="Proteomes" id="UP000460272"/>
    </source>
</evidence>
<dbReference type="EMBL" id="RPFW01000010">
    <property type="protein sequence ID" value="TVZ00069.1"/>
    <property type="molecule type" value="Genomic_DNA"/>
</dbReference>
<dbReference type="InterPro" id="IPR025874">
    <property type="entry name" value="DZR"/>
</dbReference>
<keyword evidence="5" id="KW-1185">Reference proteome</keyword>
<dbReference type="PANTHER" id="PTHR37826">
    <property type="entry name" value="FLOTILLIN BAND_7_5 DOMAIN PROTEIN"/>
    <property type="match status" value="1"/>
</dbReference>
<feature type="compositionally biased region" description="Low complexity" evidence="1">
    <location>
        <begin position="279"/>
        <end position="290"/>
    </location>
</feature>
<dbReference type="PANTHER" id="PTHR37826:SF2">
    <property type="entry name" value="ZINC-RIBBON DOMAIN-CONTAINING PROTEIN"/>
    <property type="match status" value="1"/>
</dbReference>
<reference evidence="4 5" key="1">
    <citation type="submission" date="2018-11" db="EMBL/GenBank/DDBJ databases">
        <title>Trebonia kvetii gen.nov., sp.nov., a novel acidophilic actinobacterium, and proposal of the new actinobacterial family Treboniaceae fam. nov.</title>
        <authorList>
            <person name="Rapoport D."/>
            <person name="Sagova-Mareckova M."/>
            <person name="Sedlacek I."/>
            <person name="Provaznik J."/>
            <person name="Kralova S."/>
            <person name="Pavlinic D."/>
            <person name="Benes V."/>
            <person name="Kopecky J."/>
        </authorList>
    </citation>
    <scope>NUCLEOTIDE SEQUENCE [LARGE SCALE GENOMIC DNA]</scope>
    <source>
        <strain evidence="4 5">15Tr583</strain>
    </source>
</reference>
<dbReference type="Pfam" id="PF13421">
    <property type="entry name" value="Band_7_1"/>
    <property type="match status" value="1"/>
</dbReference>
<evidence type="ECO:0000256" key="1">
    <source>
        <dbReference type="SAM" id="MobiDB-lite"/>
    </source>
</evidence>
<sequence>MALFSREFIAVPDDKKGQIVFKWPDVTIRRFTHAIVNADEVAMFVNTGQVVQTMGPGRHPIDADELPGLGAIVDFATGGNAYRAELYFVGTREYTGYRFGGRVDDVQDPRTGLVVTLRVFGEYALRVIDPARLITNLTATVDVTDNDRIAGWVSEQLLKVLRTNVTTQVVANGWPILGLSVHSPEIEQAAITSANGQLEAYGIALTRMGNFDINLAEEDAKQLKQLAKDTSYSQLAGGFQQYAAGEMALGAGQGMAQGGGATDGAFLAAGFALPGMMAGAMQQQQQQRPAPQAPPPAPTPAPAAAGGAACASCSTPNPAGAKFCMSCGTAMAPAVKHCTECGTELPGAARFCANCGHAAS</sequence>
<dbReference type="OrthoDB" id="9764015at2"/>
<dbReference type="RefSeq" id="WP_145861620.1">
    <property type="nucleotide sequence ID" value="NZ_RPFW01000010.1"/>
</dbReference>
<dbReference type="Proteomes" id="UP000460272">
    <property type="component" value="Unassembled WGS sequence"/>
</dbReference>
<feature type="domain" description="SPFH" evidence="3">
    <location>
        <begin position="27"/>
        <end position="225"/>
    </location>
</feature>
<proteinExistence type="predicted"/>
<dbReference type="InterPro" id="IPR033880">
    <property type="entry name" value="SPFH_YdjI"/>
</dbReference>
<dbReference type="AlphaFoldDB" id="A0A6P2BLY0"/>
<feature type="compositionally biased region" description="Pro residues" evidence="1">
    <location>
        <begin position="291"/>
        <end position="301"/>
    </location>
</feature>